<dbReference type="GO" id="GO:0006355">
    <property type="term" value="P:regulation of DNA-templated transcription"/>
    <property type="evidence" value="ECO:0007669"/>
    <property type="project" value="InterPro"/>
</dbReference>
<accession>A0A484M112</accession>
<protein>
    <recommendedName>
        <fullName evidence="3">Glabrous enhancer-binding protein-like DBD domain-containing protein</fullName>
    </recommendedName>
</protein>
<dbReference type="Pfam" id="PF04504">
    <property type="entry name" value="GeBP-like_DBD"/>
    <property type="match status" value="1"/>
</dbReference>
<feature type="compositionally biased region" description="Basic and acidic residues" evidence="2">
    <location>
        <begin position="122"/>
        <end position="139"/>
    </location>
</feature>
<feature type="region of interest" description="Disordered" evidence="2">
    <location>
        <begin position="1"/>
        <end position="139"/>
    </location>
</feature>
<proteinExistence type="inferred from homology"/>
<dbReference type="AlphaFoldDB" id="A0A484M112"/>
<organism evidence="4 5">
    <name type="scientific">Cuscuta campestris</name>
    <dbReference type="NCBI Taxonomy" id="132261"/>
    <lineage>
        <taxon>Eukaryota</taxon>
        <taxon>Viridiplantae</taxon>
        <taxon>Streptophyta</taxon>
        <taxon>Embryophyta</taxon>
        <taxon>Tracheophyta</taxon>
        <taxon>Spermatophyta</taxon>
        <taxon>Magnoliopsida</taxon>
        <taxon>eudicotyledons</taxon>
        <taxon>Gunneridae</taxon>
        <taxon>Pentapetalae</taxon>
        <taxon>asterids</taxon>
        <taxon>lamiids</taxon>
        <taxon>Solanales</taxon>
        <taxon>Convolvulaceae</taxon>
        <taxon>Cuscuteae</taxon>
        <taxon>Cuscuta</taxon>
        <taxon>Cuscuta subgen. Grammica</taxon>
        <taxon>Cuscuta sect. Cleistogrammica</taxon>
    </lineage>
</organism>
<reference evidence="4 5" key="1">
    <citation type="submission" date="2018-04" db="EMBL/GenBank/DDBJ databases">
        <authorList>
            <person name="Vogel A."/>
        </authorList>
    </citation>
    <scope>NUCLEOTIDE SEQUENCE [LARGE SCALE GENOMIC DNA]</scope>
</reference>
<gene>
    <name evidence="4" type="ORF">CCAM_LOCUS23860</name>
</gene>
<dbReference type="InterPro" id="IPR007592">
    <property type="entry name" value="GEBP"/>
</dbReference>
<feature type="compositionally biased region" description="Acidic residues" evidence="2">
    <location>
        <begin position="17"/>
        <end position="57"/>
    </location>
</feature>
<evidence type="ECO:0000256" key="1">
    <source>
        <dbReference type="ARBA" id="ARBA00010820"/>
    </source>
</evidence>
<keyword evidence="5" id="KW-1185">Reference proteome</keyword>
<dbReference type="InterPro" id="IPR053932">
    <property type="entry name" value="GeBP-like_DBD"/>
</dbReference>
<dbReference type="Proteomes" id="UP000595140">
    <property type="component" value="Unassembled WGS sequence"/>
</dbReference>
<sequence length="433" mass="48064">MARSGTRVVDQPPSDSSFDEDDDETSFEEGEEEEQQVLEGNGEDEEESESEGEEEENPQTQSSPATIPKPKEVQKPESSSESETDSESGNEFTIKPILYQKAPEASPKPTLDDVGKKKKKNKKEDSPKPQEKKSLGNRIFSDHDQIALLQGMIAYQSQKGADPYSDISGFYDFVKDALHVAVSKAQVKEKIRRLKIKFLNNCQKGNASSSSNPTDAEIFSLSKEIWGPGGVAVEQNGGKGKRPLEVKNASGSNKKTVEAPLDSPKDVSVNKKEEKRKARKDEENVEKKKKKQKTAQDKLHIAATKDIQTTAVEREDTQTTVVEGGNYQTDGKGNDKLVAMNGVAEVEREKGGLDFLSKYPHFLNSFTAKYYPLTPEEALGRWKEKATLLDCSVAEKLEKKWVNVWEEYSKLGGMIADLVSLQARLVRGEEVTL</sequence>
<evidence type="ECO:0000313" key="4">
    <source>
        <dbReference type="EMBL" id="VFQ82084.1"/>
    </source>
</evidence>
<feature type="compositionally biased region" description="Basic and acidic residues" evidence="2">
    <location>
        <begin position="263"/>
        <end position="286"/>
    </location>
</feature>
<dbReference type="PANTHER" id="PTHR31662">
    <property type="entry name" value="BNAANNG10740D PROTEIN-RELATED"/>
    <property type="match status" value="1"/>
</dbReference>
<comment type="similarity">
    <text evidence="1">Belongs to the GeBP family.</text>
</comment>
<dbReference type="EMBL" id="OOIL02002298">
    <property type="protein sequence ID" value="VFQ82084.1"/>
    <property type="molecule type" value="Genomic_DNA"/>
</dbReference>
<feature type="domain" description="Glabrous enhancer-binding protein-like DBD" evidence="3">
    <location>
        <begin position="137"/>
        <end position="227"/>
    </location>
</feature>
<dbReference type="OrthoDB" id="661680at2759"/>
<evidence type="ECO:0000259" key="3">
    <source>
        <dbReference type="Pfam" id="PF04504"/>
    </source>
</evidence>
<evidence type="ECO:0000256" key="2">
    <source>
        <dbReference type="SAM" id="MobiDB-lite"/>
    </source>
</evidence>
<dbReference type="PANTHER" id="PTHR31662:SF33">
    <property type="entry name" value="DNA-BINDING STOREKEEPER PROTEIN TRANSCRIPTIONAL REGULATOR-LIKE PROTEIN"/>
    <property type="match status" value="1"/>
</dbReference>
<dbReference type="GO" id="GO:0005634">
    <property type="term" value="C:nucleus"/>
    <property type="evidence" value="ECO:0007669"/>
    <property type="project" value="TreeGrafter"/>
</dbReference>
<name>A0A484M112_9ASTE</name>
<evidence type="ECO:0000313" key="5">
    <source>
        <dbReference type="Proteomes" id="UP000595140"/>
    </source>
</evidence>
<feature type="region of interest" description="Disordered" evidence="2">
    <location>
        <begin position="233"/>
        <end position="297"/>
    </location>
</feature>